<proteinExistence type="predicted"/>
<reference evidence="2" key="1">
    <citation type="submission" date="2010-12" db="EMBL/GenBank/DDBJ databases">
        <title>The genome sequence of Filifactor alocis strain ATCC 35896.</title>
        <authorList>
            <consortium name="The Broad Institute Genome Sequencing Platform"/>
            <person name="Ward D."/>
            <person name="Earl A."/>
            <person name="Feldgarden M."/>
            <person name="Young S.K."/>
            <person name="Gargeya S."/>
            <person name="Zeng Q."/>
            <person name="Alvarado L."/>
            <person name="Berlin A."/>
            <person name="Bochicchio J."/>
            <person name="Chapman S.B."/>
            <person name="Chen Z."/>
            <person name="Freedman E."/>
            <person name="Gellesch M."/>
            <person name="Goldberg J."/>
            <person name="Griggs A."/>
            <person name="Gujja S."/>
            <person name="Heilman E."/>
            <person name="Heiman D."/>
            <person name="Howarth C."/>
            <person name="Mehta T."/>
            <person name="Neiman D."/>
            <person name="Pearson M."/>
            <person name="Roberts A."/>
            <person name="Saif S."/>
            <person name="Shea T."/>
            <person name="Shenoy N."/>
            <person name="Sisk P."/>
            <person name="Stolte C."/>
            <person name="Sykes S."/>
            <person name="White J."/>
            <person name="Yandava C."/>
            <person name="Izard J."/>
            <person name="Blanton J.M."/>
            <person name="Baranova O.V."/>
            <person name="Tanner A.C."/>
            <person name="Dewhirst F.E."/>
            <person name="Haas B."/>
            <person name="Nusbaum C."/>
            <person name="Birren B."/>
        </authorList>
    </citation>
    <scope>NUCLEOTIDE SEQUENCE [LARGE SCALE GENOMIC DNA]</scope>
    <source>
        <strain evidence="2">ATCC 35896 / D40 B5</strain>
    </source>
</reference>
<dbReference type="STRING" id="546269.HMPREF0389_00616"/>
<dbReference type="KEGG" id="faa:HMPREF0389_00616"/>
<dbReference type="PATRIC" id="fig|546269.5.peg.1095"/>
<organism evidence="1 2">
    <name type="scientific">Filifactor alocis (strain ATCC 35896 / CCUG 47790 / D40 B5)</name>
    <name type="common">Fusobacterium alocis</name>
    <dbReference type="NCBI Taxonomy" id="546269"/>
    <lineage>
        <taxon>Bacteria</taxon>
        <taxon>Bacillati</taxon>
        <taxon>Bacillota</taxon>
        <taxon>Clostridia</taxon>
        <taxon>Peptostreptococcales</taxon>
        <taxon>Filifactoraceae</taxon>
        <taxon>Filifactor</taxon>
    </lineage>
</organism>
<evidence type="ECO:0000313" key="2">
    <source>
        <dbReference type="Proteomes" id="UP000007468"/>
    </source>
</evidence>
<dbReference type="HOGENOM" id="CLU_831038_0_0_9"/>
<dbReference type="eggNOG" id="ENOG502Z9QZ">
    <property type="taxonomic scope" value="Bacteria"/>
</dbReference>
<dbReference type="Proteomes" id="UP000007468">
    <property type="component" value="Chromosome"/>
</dbReference>
<sequence length="342" mass="39339">MMKAKLKVIKNWEFEEVKPVDKSFKYSPFAGKEMIARGEHEIVLWTSVLDNENIGILWIKGDSLKQISSPESKEERDIWKNPVLLSCDKGILLLCPATKKLWYLQDFDAEWTEFAMDNWCPYGTPMPITTTGYQGTFPIVCRLGNNLDSTNSFTILTVDFENKKAHWPKDTSCVYSKPGIREKHIASLERSGNDFVKADFNYQAPTIGSILEENGQFYAFLEGNITNPARLNLMGYYWFLEIEPNGLFKTKIWGKDNLSRLEGKHGMRGKFSGDRQWMILSPIFKNNEWKGKQKILRISDNELIDIVLPRGYASFRVIDIWGSHAFLTDENHKLTVCAIELA</sequence>
<protein>
    <submittedName>
        <fullName evidence="1">Uncharacterized protein</fullName>
    </submittedName>
</protein>
<accession>D6GPJ5</accession>
<dbReference type="AlphaFoldDB" id="D6GPJ5"/>
<evidence type="ECO:0000313" key="1">
    <source>
        <dbReference type="EMBL" id="EFE28698.2"/>
    </source>
</evidence>
<gene>
    <name evidence="1" type="ordered locus">HMPREF0389_00616</name>
</gene>
<dbReference type="EMBL" id="CP002390">
    <property type="protein sequence ID" value="EFE28698.2"/>
    <property type="molecule type" value="Genomic_DNA"/>
</dbReference>
<keyword evidence="2" id="KW-1185">Reference proteome</keyword>
<name>D6GPJ5_FILAD</name>